<dbReference type="NCBIfam" id="TIGR01493">
    <property type="entry name" value="HAD-SF-IA-v2"/>
    <property type="match status" value="1"/>
</dbReference>
<reference evidence="3" key="1">
    <citation type="journal article" date="2020" name="Stud. Mycol.">
        <title>101 Dothideomycetes genomes: a test case for predicting lifestyles and emergence of pathogens.</title>
        <authorList>
            <person name="Haridas S."/>
            <person name="Albert R."/>
            <person name="Binder M."/>
            <person name="Bloem J."/>
            <person name="Labutti K."/>
            <person name="Salamov A."/>
            <person name="Andreopoulos B."/>
            <person name="Baker S."/>
            <person name="Barry K."/>
            <person name="Bills G."/>
            <person name="Bluhm B."/>
            <person name="Cannon C."/>
            <person name="Castanera R."/>
            <person name="Culley D."/>
            <person name="Daum C."/>
            <person name="Ezra D."/>
            <person name="Gonzalez J."/>
            <person name="Henrissat B."/>
            <person name="Kuo A."/>
            <person name="Liang C."/>
            <person name="Lipzen A."/>
            <person name="Lutzoni F."/>
            <person name="Magnuson J."/>
            <person name="Mondo S."/>
            <person name="Nolan M."/>
            <person name="Ohm R."/>
            <person name="Pangilinan J."/>
            <person name="Park H.-J."/>
            <person name="Ramirez L."/>
            <person name="Alfaro M."/>
            <person name="Sun H."/>
            <person name="Tritt A."/>
            <person name="Yoshinaga Y."/>
            <person name="Zwiers L.-H."/>
            <person name="Turgeon B."/>
            <person name="Goodwin S."/>
            <person name="Spatafora J."/>
            <person name="Crous P."/>
            <person name="Grigoriev I."/>
        </authorList>
    </citation>
    <scope>NUCLEOTIDE SEQUENCE</scope>
    <source>
        <strain evidence="3">CBS 379.55</strain>
    </source>
</reference>
<dbReference type="InterPro" id="IPR023198">
    <property type="entry name" value="PGP-like_dom2"/>
</dbReference>
<evidence type="ECO:0000256" key="1">
    <source>
        <dbReference type="ARBA" id="ARBA00008106"/>
    </source>
</evidence>
<keyword evidence="4" id="KW-1185">Reference proteome</keyword>
<dbReference type="OrthoDB" id="3256520at2759"/>
<dbReference type="AlphaFoldDB" id="A0A6A6JPF7"/>
<dbReference type="InterPro" id="IPR051540">
    <property type="entry name" value="S-2-haloacid_dehalogenase"/>
</dbReference>
<dbReference type="SUPFAM" id="SSF56784">
    <property type="entry name" value="HAD-like"/>
    <property type="match status" value="1"/>
</dbReference>
<dbReference type="PANTHER" id="PTHR43316:SF3">
    <property type="entry name" value="HALOACID DEHALOGENASE, TYPE II (AFU_ORTHOLOGUE AFUA_2G07750)-RELATED"/>
    <property type="match status" value="1"/>
</dbReference>
<evidence type="ECO:0000313" key="3">
    <source>
        <dbReference type="EMBL" id="KAF2278412.1"/>
    </source>
</evidence>
<dbReference type="GeneID" id="54553369"/>
<dbReference type="SFLD" id="SFLDS00003">
    <property type="entry name" value="Haloacid_Dehalogenase"/>
    <property type="match status" value="1"/>
</dbReference>
<protein>
    <submittedName>
        <fullName evidence="3">Haloacid dehalogenase</fullName>
    </submittedName>
</protein>
<evidence type="ECO:0000256" key="2">
    <source>
        <dbReference type="ARBA" id="ARBA00022801"/>
    </source>
</evidence>
<keyword evidence="2" id="KW-0378">Hydrolase</keyword>
<evidence type="ECO:0000313" key="4">
    <source>
        <dbReference type="Proteomes" id="UP000800097"/>
    </source>
</evidence>
<dbReference type="EMBL" id="ML986488">
    <property type="protein sequence ID" value="KAF2278412.1"/>
    <property type="molecule type" value="Genomic_DNA"/>
</dbReference>
<gene>
    <name evidence="3" type="ORF">EI97DRAFT_449067</name>
</gene>
<dbReference type="InterPro" id="IPR023214">
    <property type="entry name" value="HAD_sf"/>
</dbReference>
<dbReference type="GO" id="GO:0016791">
    <property type="term" value="F:phosphatase activity"/>
    <property type="evidence" value="ECO:0007669"/>
    <property type="project" value="UniProtKB-ARBA"/>
</dbReference>
<dbReference type="InterPro" id="IPR036412">
    <property type="entry name" value="HAD-like_sf"/>
</dbReference>
<organism evidence="3 4">
    <name type="scientific">Westerdykella ornata</name>
    <dbReference type="NCBI Taxonomy" id="318751"/>
    <lineage>
        <taxon>Eukaryota</taxon>
        <taxon>Fungi</taxon>
        <taxon>Dikarya</taxon>
        <taxon>Ascomycota</taxon>
        <taxon>Pezizomycotina</taxon>
        <taxon>Dothideomycetes</taxon>
        <taxon>Pleosporomycetidae</taxon>
        <taxon>Pleosporales</taxon>
        <taxon>Sporormiaceae</taxon>
        <taxon>Westerdykella</taxon>
    </lineage>
</organism>
<dbReference type="GO" id="GO:0019120">
    <property type="term" value="F:hydrolase activity, acting on acid halide bonds, in C-halide compounds"/>
    <property type="evidence" value="ECO:0007669"/>
    <property type="project" value="InterPro"/>
</dbReference>
<dbReference type="Proteomes" id="UP000800097">
    <property type="component" value="Unassembled WGS sequence"/>
</dbReference>
<comment type="similarity">
    <text evidence="1">Belongs to the HAD-like hydrolase superfamily. S-2-haloalkanoic acid dehalogenase family.</text>
</comment>
<dbReference type="Pfam" id="PF00702">
    <property type="entry name" value="Hydrolase"/>
    <property type="match status" value="1"/>
</dbReference>
<name>A0A6A6JPF7_WESOR</name>
<dbReference type="SFLD" id="SFLDG01129">
    <property type="entry name" value="C1.5:_HAD__Beta-PGM__Phosphata"/>
    <property type="match status" value="1"/>
</dbReference>
<dbReference type="InterPro" id="IPR006328">
    <property type="entry name" value="2-HAD"/>
</dbReference>
<dbReference type="NCBIfam" id="TIGR01428">
    <property type="entry name" value="HAD_type_II"/>
    <property type="match status" value="1"/>
</dbReference>
<dbReference type="Gene3D" id="1.10.150.240">
    <property type="entry name" value="Putative phosphatase, domain 2"/>
    <property type="match status" value="1"/>
</dbReference>
<dbReference type="PRINTS" id="PR00413">
    <property type="entry name" value="HADHALOGNASE"/>
</dbReference>
<dbReference type="PANTHER" id="PTHR43316">
    <property type="entry name" value="HYDROLASE, HALOACID DELAHOGENASE-RELATED"/>
    <property type="match status" value="1"/>
</dbReference>
<dbReference type="RefSeq" id="XP_033655951.1">
    <property type="nucleotide sequence ID" value="XM_033800194.1"/>
</dbReference>
<dbReference type="Gene3D" id="3.40.50.1000">
    <property type="entry name" value="HAD superfamily/HAD-like"/>
    <property type="match status" value="1"/>
</dbReference>
<dbReference type="InterPro" id="IPR006439">
    <property type="entry name" value="HAD-SF_hydro_IA"/>
</dbReference>
<proteinExistence type="inferred from homology"/>
<accession>A0A6A6JPF7</accession>
<sequence>MASQDQIVLAFDAYGTLLSTESISKQLAKHFGEEAAASIAAQWRRYQLEYTWRLTCMKLYTPFSTVTRRALSHALSESGHSLSQPQIDSLMTSYNTLSLFPDAGPLFPALKAFANSFYPVIFSNGTKDMLNAMCSDSEEFAPHVPLFRDVVVVEEVGMFKPAPEVYRHLCEKIGKGKVEQRGNVWLISGNPFDVTGAKAFGMRVCWVDRSGKGWVDACMGWGDEGITPDVVVKGLGDVVEKICAFVKGES</sequence>